<dbReference type="PANTHER" id="PTHR48017">
    <property type="entry name" value="OS05G0424000 PROTEIN-RELATED"/>
    <property type="match status" value="1"/>
</dbReference>
<dbReference type="EMBL" id="JAXUIC010000008">
    <property type="protein sequence ID" value="KAK4575833.1"/>
    <property type="molecule type" value="Genomic_DNA"/>
</dbReference>
<evidence type="ECO:0000259" key="12">
    <source>
        <dbReference type="Pfam" id="PF01490"/>
    </source>
</evidence>
<sequence>MLLFGVVQIVLSQIPEFRNIQWLSILATAMSFTYSSIRLGLGLAKVRGDGYVKGSIGGISTSSAADKVWLVSQALGLGGIAFANPYPLILIEIQDTLRSPPPENQTMKKASTIAIIVTTLFYLSCGGFGYAAFGDDSPGNFLMGFEFFEPHWLVDFANACVVLHLVGGYQIFS</sequence>
<dbReference type="Pfam" id="PF01490">
    <property type="entry name" value="Aa_trans"/>
    <property type="match status" value="1"/>
</dbReference>
<evidence type="ECO:0000313" key="14">
    <source>
        <dbReference type="Proteomes" id="UP001324115"/>
    </source>
</evidence>
<evidence type="ECO:0000256" key="7">
    <source>
        <dbReference type="ARBA" id="ARBA00022989"/>
    </source>
</evidence>
<protein>
    <recommendedName>
        <fullName evidence="12">Amino acid transporter transmembrane domain-containing protein</fullName>
    </recommendedName>
</protein>
<keyword evidence="9" id="KW-0927">Auxin signaling pathway</keyword>
<keyword evidence="8 11" id="KW-0472">Membrane</keyword>
<comment type="similarity">
    <text evidence="2">Belongs to the amino acid/polyamine transporter 2 family. Amino acid/auxin permease (AAAP) (TC 2.A.18.1) subfamily.</text>
</comment>
<dbReference type="InterPro" id="IPR013057">
    <property type="entry name" value="AA_transpt_TM"/>
</dbReference>
<name>A0AAN7EMJ3_QUERU</name>
<evidence type="ECO:0000313" key="13">
    <source>
        <dbReference type="EMBL" id="KAK4575833.1"/>
    </source>
</evidence>
<evidence type="ECO:0000256" key="3">
    <source>
        <dbReference type="ARBA" id="ARBA00022448"/>
    </source>
</evidence>
<evidence type="ECO:0000256" key="2">
    <source>
        <dbReference type="ARBA" id="ARBA00005590"/>
    </source>
</evidence>
<dbReference type="GO" id="GO:0012505">
    <property type="term" value="C:endomembrane system"/>
    <property type="evidence" value="ECO:0007669"/>
    <property type="project" value="UniProtKB-SubCell"/>
</dbReference>
<evidence type="ECO:0000256" key="1">
    <source>
        <dbReference type="ARBA" id="ARBA00004127"/>
    </source>
</evidence>
<feature type="domain" description="Amino acid transporter transmembrane" evidence="12">
    <location>
        <begin position="1"/>
        <end position="172"/>
    </location>
</feature>
<comment type="subcellular location">
    <subcellularLocation>
        <location evidence="1">Endomembrane system</location>
        <topology evidence="1">Multi-pass membrane protein</topology>
    </subcellularLocation>
</comment>
<keyword evidence="14" id="KW-1185">Reference proteome</keyword>
<evidence type="ECO:0000256" key="11">
    <source>
        <dbReference type="SAM" id="Phobius"/>
    </source>
</evidence>
<keyword evidence="7 11" id="KW-1133">Transmembrane helix</keyword>
<comment type="function">
    <text evidence="10">Carrier protein involved in proton-driven auxin influx. Mediates the formation of auxin gradient from developing leaves (site of auxin biosynthesis) to tips by contributing to the loading of auxin in vascular tissues and facilitating acropetal (base to tip) auxin transport within inner tissues of the root apex, and basipetal (tip to base) auxin transport within outer tissues of the root apex. May be involved in lateral roots and nodules formation.</text>
</comment>
<gene>
    <name evidence="13" type="ORF">RGQ29_026686</name>
</gene>
<dbReference type="Proteomes" id="UP001324115">
    <property type="component" value="Unassembled WGS sequence"/>
</dbReference>
<organism evidence="13 14">
    <name type="scientific">Quercus rubra</name>
    <name type="common">Northern red oak</name>
    <name type="synonym">Quercus borealis</name>
    <dbReference type="NCBI Taxonomy" id="3512"/>
    <lineage>
        <taxon>Eukaryota</taxon>
        <taxon>Viridiplantae</taxon>
        <taxon>Streptophyta</taxon>
        <taxon>Embryophyta</taxon>
        <taxon>Tracheophyta</taxon>
        <taxon>Spermatophyta</taxon>
        <taxon>Magnoliopsida</taxon>
        <taxon>eudicotyledons</taxon>
        <taxon>Gunneridae</taxon>
        <taxon>Pentapetalae</taxon>
        <taxon>rosids</taxon>
        <taxon>fabids</taxon>
        <taxon>Fagales</taxon>
        <taxon>Fagaceae</taxon>
        <taxon>Quercus</taxon>
    </lineage>
</organism>
<keyword evidence="4 11" id="KW-0812">Transmembrane</keyword>
<keyword evidence="5" id="KW-0769">Symport</keyword>
<keyword evidence="3" id="KW-0813">Transport</keyword>
<proteinExistence type="inferred from homology"/>
<evidence type="ECO:0000256" key="4">
    <source>
        <dbReference type="ARBA" id="ARBA00022692"/>
    </source>
</evidence>
<feature type="transmembrane region" description="Helical" evidence="11">
    <location>
        <begin position="153"/>
        <end position="172"/>
    </location>
</feature>
<reference evidence="13 14" key="1">
    <citation type="journal article" date="2023" name="G3 (Bethesda)">
        <title>A haplotype-resolved chromosome-scale genome for Quercus rubra L. provides insights into the genetics of adaptive traits for red oak species.</title>
        <authorList>
            <person name="Kapoor B."/>
            <person name="Jenkins J."/>
            <person name="Schmutz J."/>
            <person name="Zhebentyayeva T."/>
            <person name="Kuelheim C."/>
            <person name="Coggeshall M."/>
            <person name="Heim C."/>
            <person name="Lasky J.R."/>
            <person name="Leites L."/>
            <person name="Islam-Faridi N."/>
            <person name="Romero-Severson J."/>
            <person name="DeLeo V.L."/>
            <person name="Lucas S.M."/>
            <person name="Lazic D."/>
            <person name="Gailing O."/>
            <person name="Carlson J."/>
            <person name="Staton M."/>
        </authorList>
    </citation>
    <scope>NUCLEOTIDE SEQUENCE [LARGE SCALE GENOMIC DNA]</scope>
    <source>
        <strain evidence="13">Pseudo-F2</strain>
    </source>
</reference>
<evidence type="ECO:0000256" key="8">
    <source>
        <dbReference type="ARBA" id="ARBA00023136"/>
    </source>
</evidence>
<dbReference type="AlphaFoldDB" id="A0AAN7EMJ3"/>
<evidence type="ECO:0000256" key="10">
    <source>
        <dbReference type="ARBA" id="ARBA00045588"/>
    </source>
</evidence>
<accession>A0AAN7EMJ3</accession>
<evidence type="ECO:0000256" key="6">
    <source>
        <dbReference type="ARBA" id="ARBA00022970"/>
    </source>
</evidence>
<feature type="transmembrane region" description="Helical" evidence="11">
    <location>
        <begin position="20"/>
        <end position="37"/>
    </location>
</feature>
<dbReference type="GO" id="GO:0006865">
    <property type="term" value="P:amino acid transport"/>
    <property type="evidence" value="ECO:0007669"/>
    <property type="project" value="UniProtKB-KW"/>
</dbReference>
<feature type="transmembrane region" description="Helical" evidence="11">
    <location>
        <begin position="113"/>
        <end position="133"/>
    </location>
</feature>
<dbReference type="GO" id="GO:0009734">
    <property type="term" value="P:auxin-activated signaling pathway"/>
    <property type="evidence" value="ECO:0007669"/>
    <property type="project" value="UniProtKB-KW"/>
</dbReference>
<dbReference type="GO" id="GO:0015293">
    <property type="term" value="F:symporter activity"/>
    <property type="evidence" value="ECO:0007669"/>
    <property type="project" value="UniProtKB-KW"/>
</dbReference>
<evidence type="ECO:0000256" key="5">
    <source>
        <dbReference type="ARBA" id="ARBA00022847"/>
    </source>
</evidence>
<comment type="caution">
    <text evidence="13">The sequence shown here is derived from an EMBL/GenBank/DDBJ whole genome shotgun (WGS) entry which is preliminary data.</text>
</comment>
<keyword evidence="6" id="KW-0029">Amino-acid transport</keyword>
<evidence type="ECO:0000256" key="9">
    <source>
        <dbReference type="ARBA" id="ARBA00023294"/>
    </source>
</evidence>